<dbReference type="VEuPathDB" id="VectorBase:ACUA012616"/>
<organism evidence="1 2">
    <name type="scientific">Anopheles culicifacies</name>
    <dbReference type="NCBI Taxonomy" id="139723"/>
    <lineage>
        <taxon>Eukaryota</taxon>
        <taxon>Metazoa</taxon>
        <taxon>Ecdysozoa</taxon>
        <taxon>Arthropoda</taxon>
        <taxon>Hexapoda</taxon>
        <taxon>Insecta</taxon>
        <taxon>Pterygota</taxon>
        <taxon>Neoptera</taxon>
        <taxon>Endopterygota</taxon>
        <taxon>Diptera</taxon>
        <taxon>Nematocera</taxon>
        <taxon>Culicoidea</taxon>
        <taxon>Culicidae</taxon>
        <taxon>Anophelinae</taxon>
        <taxon>Anopheles</taxon>
        <taxon>culicifacies species complex</taxon>
    </lineage>
</organism>
<name>A0A182M992_9DIPT</name>
<reference evidence="1" key="2">
    <citation type="submission" date="2020-05" db="UniProtKB">
        <authorList>
            <consortium name="EnsemblMetazoa"/>
        </authorList>
    </citation>
    <scope>IDENTIFICATION</scope>
    <source>
        <strain evidence="1">A-37</strain>
    </source>
</reference>
<dbReference type="AlphaFoldDB" id="A0A182M992"/>
<dbReference type="EnsemblMetazoa" id="ACUA012616-RA">
    <property type="protein sequence ID" value="ACUA012616-PA"/>
    <property type="gene ID" value="ACUA012616"/>
</dbReference>
<reference evidence="2" key="1">
    <citation type="submission" date="2013-09" db="EMBL/GenBank/DDBJ databases">
        <title>The Genome Sequence of Anopheles culicifacies species A.</title>
        <authorList>
            <consortium name="The Broad Institute Genomics Platform"/>
            <person name="Neafsey D.E."/>
            <person name="Besansky N."/>
            <person name="Howell P."/>
            <person name="Walton C."/>
            <person name="Young S.K."/>
            <person name="Zeng Q."/>
            <person name="Gargeya S."/>
            <person name="Fitzgerald M."/>
            <person name="Haas B."/>
            <person name="Abouelleil A."/>
            <person name="Allen A.W."/>
            <person name="Alvarado L."/>
            <person name="Arachchi H.M."/>
            <person name="Berlin A.M."/>
            <person name="Chapman S.B."/>
            <person name="Gainer-Dewar J."/>
            <person name="Goldberg J."/>
            <person name="Griggs A."/>
            <person name="Gujja S."/>
            <person name="Hansen M."/>
            <person name="Howarth C."/>
            <person name="Imamovic A."/>
            <person name="Ireland A."/>
            <person name="Larimer J."/>
            <person name="McCowan C."/>
            <person name="Murphy C."/>
            <person name="Pearson M."/>
            <person name="Poon T.W."/>
            <person name="Priest M."/>
            <person name="Roberts A."/>
            <person name="Saif S."/>
            <person name="Shea T."/>
            <person name="Sisk P."/>
            <person name="Sykes S."/>
            <person name="Wortman J."/>
            <person name="Nusbaum C."/>
            <person name="Birren B."/>
        </authorList>
    </citation>
    <scope>NUCLEOTIDE SEQUENCE [LARGE SCALE GENOMIC DNA]</scope>
    <source>
        <strain evidence="2">A-37</strain>
    </source>
</reference>
<accession>A0A182M992</accession>
<sequence>MFPFHANLWQVVHADNFLRSGRGELKQSEQFRFDERLYQRHHLIDEGGRVHDVDLLQPHRMRILDVVHEHAKRTELYAGEMPQPNALHVEDDDVALHDAVHADLGIVKHAERFHCLGKVHLGRVGIR</sequence>
<evidence type="ECO:0000313" key="1">
    <source>
        <dbReference type="EnsemblMetazoa" id="ACUA012616-PA"/>
    </source>
</evidence>
<dbReference type="Proteomes" id="UP000075883">
    <property type="component" value="Unassembled WGS sequence"/>
</dbReference>
<proteinExistence type="predicted"/>
<dbReference type="EMBL" id="AXCM01013815">
    <property type="status" value="NOT_ANNOTATED_CDS"/>
    <property type="molecule type" value="Genomic_DNA"/>
</dbReference>
<protein>
    <submittedName>
        <fullName evidence="1">Uncharacterized protein</fullName>
    </submittedName>
</protein>
<keyword evidence="2" id="KW-1185">Reference proteome</keyword>
<evidence type="ECO:0000313" key="2">
    <source>
        <dbReference type="Proteomes" id="UP000075883"/>
    </source>
</evidence>